<gene>
    <name evidence="2" type="ORF">VP01_13606g1</name>
</gene>
<feature type="non-terminal residue" evidence="2">
    <location>
        <position position="121"/>
    </location>
</feature>
<evidence type="ECO:0000256" key="1">
    <source>
        <dbReference type="SAM" id="MobiDB-lite"/>
    </source>
</evidence>
<feature type="region of interest" description="Disordered" evidence="1">
    <location>
        <begin position="1"/>
        <end position="20"/>
    </location>
</feature>
<keyword evidence="3" id="KW-1185">Reference proteome</keyword>
<feature type="non-terminal residue" evidence="2">
    <location>
        <position position="1"/>
    </location>
</feature>
<proteinExistence type="predicted"/>
<comment type="caution">
    <text evidence="2">The sequence shown here is derived from an EMBL/GenBank/DDBJ whole genome shotgun (WGS) entry which is preliminary data.</text>
</comment>
<name>A0A0L6VLX4_9BASI</name>
<feature type="compositionally biased region" description="Polar residues" evidence="1">
    <location>
        <begin position="1"/>
        <end position="10"/>
    </location>
</feature>
<evidence type="ECO:0000313" key="2">
    <source>
        <dbReference type="EMBL" id="KNZ61763.1"/>
    </source>
</evidence>
<protein>
    <recommendedName>
        <fullName evidence="4">DUF4219 domain-containing protein</fullName>
    </recommendedName>
</protein>
<reference evidence="2 3" key="1">
    <citation type="submission" date="2015-08" db="EMBL/GenBank/DDBJ databases">
        <title>Next Generation Sequencing and Analysis of the Genome of Puccinia sorghi L Schw, the Causal Agent of Maize Common Rust.</title>
        <authorList>
            <person name="Rochi L."/>
            <person name="Burguener G."/>
            <person name="Darino M."/>
            <person name="Turjanski A."/>
            <person name="Kreff E."/>
            <person name="Dieguez M.J."/>
            <person name="Sacco F."/>
        </authorList>
    </citation>
    <scope>NUCLEOTIDE SEQUENCE [LARGE SCALE GENOMIC DNA]</scope>
    <source>
        <strain evidence="2 3">RO10H11247</strain>
    </source>
</reference>
<feature type="compositionally biased region" description="Basic residues" evidence="1">
    <location>
        <begin position="11"/>
        <end position="20"/>
    </location>
</feature>
<accession>A0A0L6VLX4</accession>
<dbReference type="OrthoDB" id="2847449at2759"/>
<dbReference type="Proteomes" id="UP000037035">
    <property type="component" value="Unassembled WGS sequence"/>
</dbReference>
<dbReference type="EMBL" id="LAVV01004006">
    <property type="protein sequence ID" value="KNZ61763.1"/>
    <property type="molecule type" value="Genomic_DNA"/>
</dbReference>
<sequence length="121" mass="13544">SNAYPCTQSKPKNKTKHSRPKVMDAINPTILKTTIEAIPVLTKDNFSSWKTRITALFKLGGVKDQILNGEPALDDSDNTIFNVVTATNEDNAIELWRAILKRLISSKPSNRARVYNQFANI</sequence>
<dbReference type="VEuPathDB" id="FungiDB:VP01_13606g1"/>
<dbReference type="AlphaFoldDB" id="A0A0L6VLX4"/>
<evidence type="ECO:0000313" key="3">
    <source>
        <dbReference type="Proteomes" id="UP000037035"/>
    </source>
</evidence>
<organism evidence="2 3">
    <name type="scientific">Puccinia sorghi</name>
    <dbReference type="NCBI Taxonomy" id="27349"/>
    <lineage>
        <taxon>Eukaryota</taxon>
        <taxon>Fungi</taxon>
        <taxon>Dikarya</taxon>
        <taxon>Basidiomycota</taxon>
        <taxon>Pucciniomycotina</taxon>
        <taxon>Pucciniomycetes</taxon>
        <taxon>Pucciniales</taxon>
        <taxon>Pucciniaceae</taxon>
        <taxon>Puccinia</taxon>
    </lineage>
</organism>
<evidence type="ECO:0008006" key="4">
    <source>
        <dbReference type="Google" id="ProtNLM"/>
    </source>
</evidence>